<feature type="binding site" evidence="1">
    <location>
        <position position="289"/>
    </location>
    <ligand>
        <name>Mg(2+)</name>
        <dbReference type="ChEBI" id="CHEBI:18420"/>
        <label>1</label>
    </ligand>
</feature>
<dbReference type="SUPFAM" id="SSF56112">
    <property type="entry name" value="Protein kinase-like (PK-like)"/>
    <property type="match status" value="1"/>
</dbReference>
<dbReference type="STRING" id="134849.SAMN05443668_10146"/>
<comment type="similarity">
    <text evidence="1">Belongs to the actinobacterial glucosamine kinase family.</text>
</comment>
<dbReference type="GO" id="GO:0047931">
    <property type="term" value="F:glucosamine kinase activity"/>
    <property type="evidence" value="ECO:0007669"/>
    <property type="project" value="UniProtKB-UniRule"/>
</dbReference>
<keyword evidence="4" id="KW-1185">Reference proteome</keyword>
<comment type="function">
    <text evidence="1">Catalyzes the ATP-dependent phosphorylation of D-glucosamine (GlcN) to D-glucosamine 6-phosphate. May be involved in the phosphorylation of acquired extracellular GlcN derived from the hydrolysis of chitosan, i.e., in the incorporation of exogenous GlcN into the bacterial GlcNAc metabolism.</text>
</comment>
<evidence type="ECO:0000256" key="2">
    <source>
        <dbReference type="SAM" id="MobiDB-lite"/>
    </source>
</evidence>
<feature type="binding site" evidence="1">
    <location>
        <position position="284"/>
    </location>
    <ligand>
        <name>D-glucosamine</name>
        <dbReference type="ChEBI" id="CHEBI:58723"/>
    </ligand>
</feature>
<reference evidence="3 4" key="1">
    <citation type="submission" date="2016-11" db="EMBL/GenBank/DDBJ databases">
        <authorList>
            <person name="Jaros S."/>
            <person name="Januszkiewicz K."/>
            <person name="Wedrychowicz H."/>
        </authorList>
    </citation>
    <scope>NUCLEOTIDE SEQUENCE [LARGE SCALE GENOMIC DNA]</scope>
    <source>
        <strain evidence="3 4">DSM 46144</strain>
    </source>
</reference>
<evidence type="ECO:0000313" key="4">
    <source>
        <dbReference type="Proteomes" id="UP000184440"/>
    </source>
</evidence>
<feature type="binding site" evidence="1">
    <location>
        <position position="301"/>
    </location>
    <ligand>
        <name>Mg(2+)</name>
        <dbReference type="ChEBI" id="CHEBI:18420"/>
        <label>1</label>
    </ligand>
</feature>
<dbReference type="Proteomes" id="UP000184440">
    <property type="component" value="Unassembled WGS sequence"/>
</dbReference>
<comment type="caution">
    <text evidence="1">Lacks conserved residue(s) required for the propagation of feature annotation.</text>
</comment>
<keyword evidence="1" id="KW-0067">ATP-binding</keyword>
<dbReference type="Gene3D" id="3.90.1200.10">
    <property type="match status" value="1"/>
</dbReference>
<keyword evidence="1" id="KW-0119">Carbohydrate metabolism</keyword>
<keyword evidence="1" id="KW-0479">Metal-binding</keyword>
<keyword evidence="1" id="KW-0460">Magnesium</keyword>
<accession>A0A1M7H263</accession>
<dbReference type="GO" id="GO:0005524">
    <property type="term" value="F:ATP binding"/>
    <property type="evidence" value="ECO:0007669"/>
    <property type="project" value="UniProtKB-KW"/>
</dbReference>
<dbReference type="GO" id="GO:0000287">
    <property type="term" value="F:magnesium ion binding"/>
    <property type="evidence" value="ECO:0007669"/>
    <property type="project" value="UniProtKB-UniRule"/>
</dbReference>
<name>A0A1M7H263_9ACTN</name>
<evidence type="ECO:0000256" key="1">
    <source>
        <dbReference type="HAMAP-Rule" id="MF_02218"/>
    </source>
</evidence>
<dbReference type="EMBL" id="FRCS01000001">
    <property type="protein sequence ID" value="SHM22446.1"/>
    <property type="molecule type" value="Genomic_DNA"/>
</dbReference>
<feature type="short sequence motif" description="Substrate specificity determinant motif" evidence="1">
    <location>
        <begin position="392"/>
        <end position="407"/>
    </location>
</feature>
<dbReference type="GO" id="GO:0005975">
    <property type="term" value="P:carbohydrate metabolic process"/>
    <property type="evidence" value="ECO:0007669"/>
    <property type="project" value="UniProtKB-UniRule"/>
</dbReference>
<dbReference type="HAMAP" id="MF_02218">
    <property type="entry name" value="GlcN_kinase"/>
    <property type="match status" value="1"/>
</dbReference>
<keyword evidence="1" id="KW-0808">Transferase</keyword>
<comment type="catalytic activity">
    <reaction evidence="1">
        <text>D-glucosamine + ATP = D-glucosamine 6-phosphate + ADP + H(+)</text>
        <dbReference type="Rhea" id="RHEA:10948"/>
        <dbReference type="ChEBI" id="CHEBI:15378"/>
        <dbReference type="ChEBI" id="CHEBI:30616"/>
        <dbReference type="ChEBI" id="CHEBI:58723"/>
        <dbReference type="ChEBI" id="CHEBI:58725"/>
        <dbReference type="ChEBI" id="CHEBI:456216"/>
        <dbReference type="EC" id="2.7.1.8"/>
    </reaction>
</comment>
<dbReference type="RefSeq" id="WP_073250116.1">
    <property type="nucleotide sequence ID" value="NZ_FRCS01000001.1"/>
</dbReference>
<feature type="binding site" evidence="1">
    <location>
        <position position="301"/>
    </location>
    <ligand>
        <name>Mg(2+)</name>
        <dbReference type="ChEBI" id="CHEBI:18420"/>
        <label>2</label>
    </ligand>
</feature>
<comment type="cofactor">
    <cofactor evidence="1">
        <name>Mg(2+)</name>
        <dbReference type="ChEBI" id="CHEBI:18420"/>
    </cofactor>
    <text evidence="1">Binds 2 Mg(2+) ions per subunit.</text>
</comment>
<feature type="binding site" evidence="1">
    <location>
        <position position="303"/>
    </location>
    <ligand>
        <name>Mg(2+)</name>
        <dbReference type="ChEBI" id="CHEBI:18420"/>
        <label>2</label>
    </ligand>
</feature>
<dbReference type="EC" id="2.7.1.8" evidence="1"/>
<feature type="region of interest" description="Disordered" evidence="2">
    <location>
        <begin position="211"/>
        <end position="243"/>
    </location>
</feature>
<proteinExistence type="inferred from homology"/>
<dbReference type="InterPro" id="IPR011009">
    <property type="entry name" value="Kinase-like_dom_sf"/>
</dbReference>
<feature type="binding site" evidence="1">
    <location>
        <position position="396"/>
    </location>
    <ligand>
        <name>D-glucosamine</name>
        <dbReference type="ChEBI" id="CHEBI:58723"/>
    </ligand>
</feature>
<feature type="binding site" evidence="1">
    <location>
        <position position="84"/>
    </location>
    <ligand>
        <name>ATP</name>
        <dbReference type="ChEBI" id="CHEBI:30616"/>
    </ligand>
</feature>
<dbReference type="InterPro" id="IPR043674">
    <property type="entry name" value="GlcN_kinase"/>
</dbReference>
<protein>
    <recommendedName>
        <fullName evidence="1">Glucosamine kinase</fullName>
        <shortName evidence="1">GlcN kinase</shortName>
        <shortName evidence="1">GlcNK</shortName>
        <ecNumber evidence="1">2.7.1.8</ecNumber>
    </recommendedName>
</protein>
<keyword evidence="1 3" id="KW-0418">Kinase</keyword>
<comment type="subunit">
    <text evidence="1">Monomer.</text>
</comment>
<feature type="binding site" evidence="1">
    <location>
        <position position="141"/>
    </location>
    <ligand>
        <name>ATP</name>
        <dbReference type="ChEBI" id="CHEBI:30616"/>
    </ligand>
</feature>
<dbReference type="AlphaFoldDB" id="A0A1M7H263"/>
<sequence>MARWLLADHGPSIRLTSSADGVLSATHDAGASEALVAALAAGDPVPAPFVVRTFSPVPSARGERAITVDQTNESVVVGERLVVKWLPRPERRAHPAPPVLAHLAAVGFTATARPFATVSVLLSDVEVLLALVVEYLPDAVDGWDWCVDAVLAGAGADFAADLGALTAELHTAFATPSEVFPAPRRSAGTTALIQWADRAEAAVEEAVALTARAQRASPPTGTGEAGAGGELPAGAPNDGEYADPAVGVAEDRAWLLANAHRLRSAVATLRTIAGPTPLLPIHGDLHVGQVLRWREGYAIVDFDGNPTVPPSPDGSVPPEPAARDVAQMLTSLDHVGRIADRRTSGTRTAEIDAWIHDARRRFLAAYRATAATAAGGGGLLDERLLAAFEVEQECRELVYAARLLPRWRYAPMGTLRRMFPAEDRTLPEGDS</sequence>
<gene>
    <name evidence="3" type="ORF">SAMN05443668_10146</name>
</gene>
<evidence type="ECO:0000313" key="3">
    <source>
        <dbReference type="EMBL" id="SHM22446.1"/>
    </source>
</evidence>
<organism evidence="3 4">
    <name type="scientific">Cryptosporangium aurantiacum</name>
    <dbReference type="NCBI Taxonomy" id="134849"/>
    <lineage>
        <taxon>Bacteria</taxon>
        <taxon>Bacillati</taxon>
        <taxon>Actinomycetota</taxon>
        <taxon>Actinomycetes</taxon>
        <taxon>Cryptosporangiales</taxon>
        <taxon>Cryptosporangiaceae</taxon>
        <taxon>Cryptosporangium</taxon>
    </lineage>
</organism>
<dbReference type="OrthoDB" id="3787729at2"/>
<keyword evidence="1" id="KW-0547">Nucleotide-binding</keyword>
<feature type="compositionally biased region" description="Low complexity" evidence="2">
    <location>
        <begin position="211"/>
        <end position="222"/>
    </location>
</feature>